<name>A0A9N9H2I8_9GLOM</name>
<evidence type="ECO:0000313" key="4">
    <source>
        <dbReference type="Proteomes" id="UP000789831"/>
    </source>
</evidence>
<evidence type="ECO:0000256" key="1">
    <source>
        <dbReference type="SAM" id="Coils"/>
    </source>
</evidence>
<feature type="region of interest" description="Disordered" evidence="2">
    <location>
        <begin position="122"/>
        <end position="174"/>
    </location>
</feature>
<feature type="compositionally biased region" description="Basic and acidic residues" evidence="2">
    <location>
        <begin position="156"/>
        <end position="166"/>
    </location>
</feature>
<evidence type="ECO:0000313" key="3">
    <source>
        <dbReference type="EMBL" id="CAG8648324.1"/>
    </source>
</evidence>
<keyword evidence="1" id="KW-0175">Coiled coil</keyword>
<feature type="compositionally biased region" description="Polar residues" evidence="2">
    <location>
        <begin position="124"/>
        <end position="153"/>
    </location>
</feature>
<accession>A0A9N9H2I8</accession>
<reference evidence="3" key="1">
    <citation type="submission" date="2021-06" db="EMBL/GenBank/DDBJ databases">
        <authorList>
            <person name="Kallberg Y."/>
            <person name="Tangrot J."/>
            <person name="Rosling A."/>
        </authorList>
    </citation>
    <scope>NUCLEOTIDE SEQUENCE</scope>
    <source>
        <strain evidence="3">MT106</strain>
    </source>
</reference>
<gene>
    <name evidence="3" type="ORF">AGERDE_LOCUS11294</name>
</gene>
<dbReference type="AlphaFoldDB" id="A0A9N9H2I8"/>
<sequence>MELQGKDGQISLLTQQNKNLERNQKNLEKWRFENEEYMENVVAENNKLQEAITESERVRINYDYEIDGHLELIGELQEKNQSLSGKNSRLERENREEEENQNLIKNYELEIATKNREIKDLKNKNQQLTMENTSLQVTSRSRQNSVRNRTNSIESSKSKEGKELSKELTGAVKKRPSLEQKIIKMFSWSRRSSNASPKYFPDSPTNYFSSSSDHKDIDSDLSKSMESLLQTTSSIHELVGEESEENERIVTKLQDQIKDLEKRNCLLEEMNRESTKLGAEGNDPEPAPEACKNCPLLRQKIADLETQAQNFAKILTAKNQENKTAFPTDNKEQRCDFPEHPLEITALKAERVNFENDIWEKKKKIAELEKALENKQSEINKLSANKKTAEHINFSEREEEIRKLKNVLVDKEAEITALRGELSDKKYQGKGKKQDADSPCRQCEGLRQQLASLTSLYDKLKVEKKSIENFAENSKSDNKEHDLEEKLADNEVNLALILASSENKDKEIKKLEETLNEVIKTNNEEGEKYQTEIGNLRTKITELEKQINEQEKVNRPTPEDLEKIKTLEQQ</sequence>
<keyword evidence="4" id="KW-1185">Reference proteome</keyword>
<organism evidence="3 4">
    <name type="scientific">Ambispora gerdemannii</name>
    <dbReference type="NCBI Taxonomy" id="144530"/>
    <lineage>
        <taxon>Eukaryota</taxon>
        <taxon>Fungi</taxon>
        <taxon>Fungi incertae sedis</taxon>
        <taxon>Mucoromycota</taxon>
        <taxon>Glomeromycotina</taxon>
        <taxon>Glomeromycetes</taxon>
        <taxon>Archaeosporales</taxon>
        <taxon>Ambisporaceae</taxon>
        <taxon>Ambispora</taxon>
    </lineage>
</organism>
<feature type="coiled-coil region" evidence="1">
    <location>
        <begin position="243"/>
        <end position="273"/>
    </location>
</feature>
<feature type="region of interest" description="Disordered" evidence="2">
    <location>
        <begin position="546"/>
        <end position="570"/>
    </location>
</feature>
<comment type="caution">
    <text evidence="3">The sequence shown here is derived from an EMBL/GenBank/DDBJ whole genome shotgun (WGS) entry which is preliminary data.</text>
</comment>
<feature type="region of interest" description="Disordered" evidence="2">
    <location>
        <begin position="80"/>
        <end position="99"/>
    </location>
</feature>
<dbReference type="Proteomes" id="UP000789831">
    <property type="component" value="Unassembled WGS sequence"/>
</dbReference>
<dbReference type="EMBL" id="CAJVPL010004502">
    <property type="protein sequence ID" value="CAG8648324.1"/>
    <property type="molecule type" value="Genomic_DNA"/>
</dbReference>
<evidence type="ECO:0000256" key="2">
    <source>
        <dbReference type="SAM" id="MobiDB-lite"/>
    </source>
</evidence>
<feature type="coiled-coil region" evidence="1">
    <location>
        <begin position="351"/>
        <end position="463"/>
    </location>
</feature>
<feature type="non-terminal residue" evidence="3">
    <location>
        <position position="1"/>
    </location>
</feature>
<proteinExistence type="predicted"/>
<protein>
    <submittedName>
        <fullName evidence="3">3913_t:CDS:1</fullName>
    </submittedName>
</protein>